<protein>
    <submittedName>
        <fullName evidence="6">TetR/AcrR family transcriptional regulator</fullName>
    </submittedName>
</protein>
<keyword evidence="2 4" id="KW-0238">DNA-binding</keyword>
<evidence type="ECO:0000256" key="3">
    <source>
        <dbReference type="ARBA" id="ARBA00023163"/>
    </source>
</evidence>
<dbReference type="PANTHER" id="PTHR30055">
    <property type="entry name" value="HTH-TYPE TRANSCRIPTIONAL REGULATOR RUTR"/>
    <property type="match status" value="1"/>
</dbReference>
<name>A0A5B1L4K1_9ACTN</name>
<accession>A0A5B1L4K1</accession>
<dbReference type="PROSITE" id="PS50977">
    <property type="entry name" value="HTH_TETR_2"/>
    <property type="match status" value="1"/>
</dbReference>
<dbReference type="AlphaFoldDB" id="A0A5B1L4K1"/>
<dbReference type="InterPro" id="IPR009057">
    <property type="entry name" value="Homeodomain-like_sf"/>
</dbReference>
<keyword evidence="1" id="KW-0805">Transcription regulation</keyword>
<dbReference type="Gene3D" id="1.10.357.10">
    <property type="entry name" value="Tetracycline Repressor, domain 2"/>
    <property type="match status" value="1"/>
</dbReference>
<dbReference type="PANTHER" id="PTHR30055:SF234">
    <property type="entry name" value="HTH-TYPE TRANSCRIPTIONAL REGULATOR BETI"/>
    <property type="match status" value="1"/>
</dbReference>
<evidence type="ECO:0000256" key="2">
    <source>
        <dbReference type="ARBA" id="ARBA00023125"/>
    </source>
</evidence>
<organism evidence="6 7">
    <name type="scientific">Nocardioides humilatus</name>
    <dbReference type="NCBI Taxonomy" id="2607660"/>
    <lineage>
        <taxon>Bacteria</taxon>
        <taxon>Bacillati</taxon>
        <taxon>Actinomycetota</taxon>
        <taxon>Actinomycetes</taxon>
        <taxon>Propionibacteriales</taxon>
        <taxon>Nocardioidaceae</taxon>
        <taxon>Nocardioides</taxon>
    </lineage>
</organism>
<dbReference type="GO" id="GO:0003700">
    <property type="term" value="F:DNA-binding transcription factor activity"/>
    <property type="evidence" value="ECO:0007669"/>
    <property type="project" value="TreeGrafter"/>
</dbReference>
<keyword evidence="3" id="KW-0804">Transcription</keyword>
<sequence>MTAGLASIDLSTLIANGVAFGLSPEDFLTRSAATQRGRLLVASTLVVAERGYAKASVSDIVAAAGVSRSTFYDNFDGKDDCLIAAYQATVTTSLARMAERAMVAAADGWRAGLVAGVQLIFDDIRDRPMVAQATYVGLVAAGPGVLAARREGNARFAEHVHALAAAVRTVDPRMPDVSVPRLELLISGLDLRIAYALNVGNVDELDEIRDLTIEALDVMYSPALGPTD</sequence>
<dbReference type="InterPro" id="IPR001647">
    <property type="entry name" value="HTH_TetR"/>
</dbReference>
<dbReference type="Pfam" id="PF00440">
    <property type="entry name" value="TetR_N"/>
    <property type="match status" value="1"/>
</dbReference>
<dbReference type="InterPro" id="IPR050109">
    <property type="entry name" value="HTH-type_TetR-like_transc_reg"/>
</dbReference>
<evidence type="ECO:0000313" key="7">
    <source>
        <dbReference type="Proteomes" id="UP000325003"/>
    </source>
</evidence>
<dbReference type="Proteomes" id="UP000325003">
    <property type="component" value="Unassembled WGS sequence"/>
</dbReference>
<reference evidence="6 7" key="1">
    <citation type="submission" date="2019-09" db="EMBL/GenBank/DDBJ databases">
        <title>Nocardioides panacisoli sp. nov., isolated from the soil of a ginseng field.</title>
        <authorList>
            <person name="Cho C."/>
        </authorList>
    </citation>
    <scope>NUCLEOTIDE SEQUENCE [LARGE SCALE GENOMIC DNA]</scope>
    <source>
        <strain evidence="6 7">BN130099</strain>
    </source>
</reference>
<dbReference type="EMBL" id="VUJV01000009">
    <property type="protein sequence ID" value="KAA1415435.1"/>
    <property type="molecule type" value="Genomic_DNA"/>
</dbReference>
<evidence type="ECO:0000256" key="1">
    <source>
        <dbReference type="ARBA" id="ARBA00023015"/>
    </source>
</evidence>
<feature type="DNA-binding region" description="H-T-H motif" evidence="4">
    <location>
        <begin position="56"/>
        <end position="75"/>
    </location>
</feature>
<keyword evidence="7" id="KW-1185">Reference proteome</keyword>
<proteinExistence type="predicted"/>
<gene>
    <name evidence="6" type="ORF">F0U44_20815</name>
</gene>
<evidence type="ECO:0000313" key="6">
    <source>
        <dbReference type="EMBL" id="KAA1415435.1"/>
    </source>
</evidence>
<comment type="caution">
    <text evidence="6">The sequence shown here is derived from an EMBL/GenBank/DDBJ whole genome shotgun (WGS) entry which is preliminary data.</text>
</comment>
<feature type="domain" description="HTH tetR-type" evidence="5">
    <location>
        <begin position="33"/>
        <end position="93"/>
    </location>
</feature>
<dbReference type="RefSeq" id="WP_149730309.1">
    <property type="nucleotide sequence ID" value="NZ_VUJV01000009.1"/>
</dbReference>
<dbReference type="PRINTS" id="PR00455">
    <property type="entry name" value="HTHTETR"/>
</dbReference>
<reference evidence="6 7" key="2">
    <citation type="submission" date="2019-09" db="EMBL/GenBank/DDBJ databases">
        <authorList>
            <person name="Jin C."/>
        </authorList>
    </citation>
    <scope>NUCLEOTIDE SEQUENCE [LARGE SCALE GENOMIC DNA]</scope>
    <source>
        <strain evidence="6 7">BN130099</strain>
    </source>
</reference>
<dbReference type="GO" id="GO:0000976">
    <property type="term" value="F:transcription cis-regulatory region binding"/>
    <property type="evidence" value="ECO:0007669"/>
    <property type="project" value="TreeGrafter"/>
</dbReference>
<evidence type="ECO:0000256" key="4">
    <source>
        <dbReference type="PROSITE-ProRule" id="PRU00335"/>
    </source>
</evidence>
<dbReference type="SUPFAM" id="SSF46689">
    <property type="entry name" value="Homeodomain-like"/>
    <property type="match status" value="1"/>
</dbReference>
<evidence type="ECO:0000259" key="5">
    <source>
        <dbReference type="PROSITE" id="PS50977"/>
    </source>
</evidence>